<comment type="caution">
    <text evidence="1">The sequence shown here is derived from an EMBL/GenBank/DDBJ whole genome shotgun (WGS) entry which is preliminary data.</text>
</comment>
<dbReference type="AlphaFoldDB" id="A0A0V1FRY7"/>
<accession>A0A0V1FRY7</accession>
<dbReference type="Proteomes" id="UP000054995">
    <property type="component" value="Unassembled WGS sequence"/>
</dbReference>
<evidence type="ECO:0000313" key="2">
    <source>
        <dbReference type="Proteomes" id="UP000054995"/>
    </source>
</evidence>
<reference evidence="1 2" key="1">
    <citation type="submission" date="2015-01" db="EMBL/GenBank/DDBJ databases">
        <title>Evolution of Trichinella species and genotypes.</title>
        <authorList>
            <person name="Korhonen P.K."/>
            <person name="Edoardo P."/>
            <person name="Giuseppe L.R."/>
            <person name="Gasser R.B."/>
        </authorList>
    </citation>
    <scope>NUCLEOTIDE SEQUENCE [LARGE SCALE GENOMIC DNA]</scope>
    <source>
        <strain evidence="1">ISS470</strain>
    </source>
</reference>
<gene>
    <name evidence="1" type="ORF">T4D_6308</name>
</gene>
<keyword evidence="2" id="KW-1185">Reference proteome</keyword>
<name>A0A0V1FRY7_TRIPS</name>
<evidence type="ECO:0000313" key="1">
    <source>
        <dbReference type="EMBL" id="KRY88792.1"/>
    </source>
</evidence>
<sequence length="132" mass="15354">MFIEFVPIVEYLHGFVLSNSSKDNDCIDKVLRKRTFTTSSMIIQCQHLSTPRLMFTLTEKISTFPSVKPYIVLRKRSPTIVQMKIHSQFTAVPSICHLCYREKLSAFQIVYENCLCFHGHRCSTVYLKLETV</sequence>
<protein>
    <submittedName>
        <fullName evidence="1">Uncharacterized protein</fullName>
    </submittedName>
</protein>
<dbReference type="EMBL" id="JYDT01000038">
    <property type="protein sequence ID" value="KRY88792.1"/>
    <property type="molecule type" value="Genomic_DNA"/>
</dbReference>
<organism evidence="1 2">
    <name type="scientific">Trichinella pseudospiralis</name>
    <name type="common">Parasitic roundworm</name>
    <dbReference type="NCBI Taxonomy" id="6337"/>
    <lineage>
        <taxon>Eukaryota</taxon>
        <taxon>Metazoa</taxon>
        <taxon>Ecdysozoa</taxon>
        <taxon>Nematoda</taxon>
        <taxon>Enoplea</taxon>
        <taxon>Dorylaimia</taxon>
        <taxon>Trichinellida</taxon>
        <taxon>Trichinellidae</taxon>
        <taxon>Trichinella</taxon>
    </lineage>
</organism>
<proteinExistence type="predicted"/>